<dbReference type="Pfam" id="PF14418">
    <property type="entry name" value="OHA"/>
    <property type="match status" value="1"/>
</dbReference>
<feature type="domain" description="OST-HTH associated" evidence="2">
    <location>
        <begin position="128"/>
        <end position="183"/>
    </location>
</feature>
<feature type="compositionally biased region" description="Low complexity" evidence="1">
    <location>
        <begin position="329"/>
        <end position="338"/>
    </location>
</feature>
<evidence type="ECO:0000259" key="2">
    <source>
        <dbReference type="Pfam" id="PF14418"/>
    </source>
</evidence>
<gene>
    <name evidence="3" type="ORF">BRAN1462_LOCUS62329</name>
</gene>
<dbReference type="EMBL" id="HBGW01098314">
    <property type="protein sequence ID" value="CAD9644507.1"/>
    <property type="molecule type" value="Transcribed_RNA"/>
</dbReference>
<dbReference type="InterPro" id="IPR025677">
    <property type="entry name" value="OST-HTH-assoc_dom"/>
</dbReference>
<feature type="compositionally biased region" description="Pro residues" evidence="1">
    <location>
        <begin position="339"/>
        <end position="354"/>
    </location>
</feature>
<evidence type="ECO:0000256" key="1">
    <source>
        <dbReference type="SAM" id="MobiDB-lite"/>
    </source>
</evidence>
<protein>
    <recommendedName>
        <fullName evidence="2">OST-HTH associated domain-containing protein</fullName>
    </recommendedName>
</protein>
<feature type="compositionally biased region" description="Acidic residues" evidence="1">
    <location>
        <begin position="317"/>
        <end position="328"/>
    </location>
</feature>
<reference evidence="3" key="1">
    <citation type="submission" date="2021-01" db="EMBL/GenBank/DDBJ databases">
        <authorList>
            <person name="Corre E."/>
            <person name="Pelletier E."/>
            <person name="Niang G."/>
            <person name="Scheremetjew M."/>
            <person name="Finn R."/>
            <person name="Kale V."/>
            <person name="Holt S."/>
            <person name="Cochrane G."/>
            <person name="Meng A."/>
            <person name="Brown T."/>
            <person name="Cohen L."/>
        </authorList>
    </citation>
    <scope>NUCLEOTIDE SEQUENCE</scope>
    <source>
        <strain evidence="3">RCC3387</strain>
    </source>
</reference>
<feature type="region of interest" description="Disordered" evidence="1">
    <location>
        <begin position="317"/>
        <end position="360"/>
    </location>
</feature>
<feature type="region of interest" description="Disordered" evidence="1">
    <location>
        <begin position="424"/>
        <end position="470"/>
    </location>
</feature>
<accession>A0A6U6WLV0</accession>
<evidence type="ECO:0000313" key="3">
    <source>
        <dbReference type="EMBL" id="CAD9644507.1"/>
    </source>
</evidence>
<name>A0A6U6WLV0_9DINO</name>
<sequence>MATTLPEARKLAVHCRDVVAAIRSLYLDELKPVGRLVSRRLREHAAEAVESVDVDATPTVDPQRLLQICEGSRHIHVVKVAGHDFEAYLFGQPCVFVEVDSAEDPYPDELWAELAMRFNQCWLEGVTLPGQRYLCAQVLAGCRIPCLQGRSLGQVCHIVQLSVSRRSLLGYLDDRLVPFQHSEWFMRDCGAKAGLSFAHSGLRAATMDEVRAGVWTLLHTVPEPCVLMIPMLKQLFRQSFMLDLSETSLGHSSLPDLLRDPRFSNICTLDKGAGVIRLVQQRCPLVSPAPLMPPASVMTRAPRPRYPIIHAPVVPELSDDTGLSDDTDLLSAAPSSPLAEPPDGPWPLPVPPDPEALGPAASRSLLASPQMPPSPRTPRFGARWRPKMVPDGPAPAEALPQACHSVPLLEPSFAELSGLPADVARTPVGRPASQQLQTGAESEAEEDDFDSEVAPLGSTCQAPSGRFLPNGSIGVVGMPSTWSTDDEFDVDRSGIRPFLYGSYA</sequence>
<feature type="compositionally biased region" description="Acidic residues" evidence="1">
    <location>
        <begin position="442"/>
        <end position="451"/>
    </location>
</feature>
<organism evidence="3">
    <name type="scientific">Zooxanthella nutricula</name>
    <dbReference type="NCBI Taxonomy" id="1333877"/>
    <lineage>
        <taxon>Eukaryota</taxon>
        <taxon>Sar</taxon>
        <taxon>Alveolata</taxon>
        <taxon>Dinophyceae</taxon>
        <taxon>Peridiniales</taxon>
        <taxon>Peridiniales incertae sedis</taxon>
        <taxon>Zooxanthella</taxon>
    </lineage>
</organism>
<dbReference type="AlphaFoldDB" id="A0A6U6WLV0"/>
<proteinExistence type="predicted"/>